<organism evidence="5 6">
    <name type="scientific">Trichoplax adhaerens</name>
    <name type="common">Trichoplax reptans</name>
    <dbReference type="NCBI Taxonomy" id="10228"/>
    <lineage>
        <taxon>Eukaryota</taxon>
        <taxon>Metazoa</taxon>
        <taxon>Placozoa</taxon>
        <taxon>Uniplacotomia</taxon>
        <taxon>Trichoplacea</taxon>
        <taxon>Trichoplacidae</taxon>
        <taxon>Trichoplax</taxon>
    </lineage>
</organism>
<dbReference type="InParanoid" id="B3RXK9"/>
<dbReference type="KEGG" id="tad:TRIADDRAFT_56246"/>
<evidence type="ECO:0000256" key="4">
    <source>
        <dbReference type="ARBA" id="ARBA00023054"/>
    </source>
</evidence>
<reference evidence="5 6" key="1">
    <citation type="journal article" date="2008" name="Nature">
        <title>The Trichoplax genome and the nature of placozoans.</title>
        <authorList>
            <person name="Srivastava M."/>
            <person name="Begovic E."/>
            <person name="Chapman J."/>
            <person name="Putnam N.H."/>
            <person name="Hellsten U."/>
            <person name="Kawashima T."/>
            <person name="Kuo A."/>
            <person name="Mitros T."/>
            <person name="Salamov A."/>
            <person name="Carpenter M.L."/>
            <person name="Signorovitch A.Y."/>
            <person name="Moreno M.A."/>
            <person name="Kamm K."/>
            <person name="Grimwood J."/>
            <person name="Schmutz J."/>
            <person name="Shapiro H."/>
            <person name="Grigoriev I.V."/>
            <person name="Buss L.W."/>
            <person name="Schierwater B."/>
            <person name="Dellaporta S.L."/>
            <person name="Rokhsar D.S."/>
        </authorList>
    </citation>
    <scope>NUCLEOTIDE SEQUENCE [LARGE SCALE GENOMIC DNA]</scope>
    <source>
        <strain evidence="5 6">Grell-BS-1999</strain>
    </source>
</reference>
<dbReference type="GO" id="GO:0019900">
    <property type="term" value="F:kinase binding"/>
    <property type="evidence" value="ECO:0000318"/>
    <property type="project" value="GO_Central"/>
</dbReference>
<evidence type="ECO:0000256" key="3">
    <source>
        <dbReference type="ARBA" id="ARBA00022737"/>
    </source>
</evidence>
<dbReference type="InterPro" id="IPR028041">
    <property type="entry name" value="WDCP"/>
</dbReference>
<proteinExistence type="predicted"/>
<dbReference type="Pfam" id="PF15390">
    <property type="entry name" value="WDCP"/>
    <property type="match status" value="2"/>
</dbReference>
<name>B3RXK9_TRIAD</name>
<dbReference type="PhylomeDB" id="B3RXK9"/>
<dbReference type="RefSeq" id="XP_002112767.1">
    <property type="nucleotide sequence ID" value="XM_002112731.1"/>
</dbReference>
<dbReference type="AlphaFoldDB" id="B3RXK9"/>
<evidence type="ECO:0000313" key="6">
    <source>
        <dbReference type="Proteomes" id="UP000009022"/>
    </source>
</evidence>
<keyword evidence="6" id="KW-1185">Reference proteome</keyword>
<protein>
    <recommendedName>
        <fullName evidence="1">WD repeat and coiled-coil-containing protein</fullName>
    </recommendedName>
</protein>
<gene>
    <name evidence="5" type="ORF">TRIADDRAFT_56246</name>
</gene>
<sequence>MDSMDNCIDLGQAQLRRVNVNYLRQAYSNRCGIVWFDGECLWHMQIRLQNHQLQGDRTAAVNLGHFRDVSSIAWSRHPDGILAVTHESKISIFQFSESDNARVEKLIHVLTTDICNGTSVSIKECHINLPNKINSLSKITWLASGLALICAIGDTLVLFRWSNSPNHAMKEYIKETRKLENLSGNIRCILPVIDDHHFIVSAELPLEKLCMLSQSDYFDEEMACSSSSTLREENNSQSDMIDLTHLRSDGLPKKACAQISLLSIHGDSCDQISSIDVLGFITPDILDYNDTSKSIILSSNSTNLLHIFAIVKENNSYAIAKRSTMELLSDSRAKGICFIRENIGLLLIGQLEKDFLTDFMSLKTIVKYDLKLKTVQLNNDVEVRRSMKEDLLRRLIVDSGNSFEDSIFPVIRNPAIDTLITDNLQNANLMNFVSKPSNTELDYNNPSEIPANIGKYEILTSIYHIANIFSTLLNVIVPLSSDKLFECMNKLECLIQTQAGEVSRIAEEVIHLSKFITEKPNKVELNASVIQVTLQTNGNDVSKNFLLNDGMLNVAVVEKAFGITNMEILIGNKWCIVSPTPDGYIPIKYSSNSAITITGFMEH</sequence>
<dbReference type="GeneID" id="6753549"/>
<evidence type="ECO:0000313" key="5">
    <source>
        <dbReference type="EMBL" id="EDV24877.1"/>
    </source>
</evidence>
<dbReference type="HOGENOM" id="CLU_025195_0_0_1"/>
<keyword evidence="4" id="KW-0175">Coiled coil</keyword>
<dbReference type="Proteomes" id="UP000009022">
    <property type="component" value="Unassembled WGS sequence"/>
</dbReference>
<dbReference type="EMBL" id="DS985245">
    <property type="protein sequence ID" value="EDV24877.1"/>
    <property type="molecule type" value="Genomic_DNA"/>
</dbReference>
<accession>B3RXK9</accession>
<dbReference type="OMA" id="CAIEPTM"/>
<dbReference type="CTD" id="6753549"/>
<evidence type="ECO:0000256" key="2">
    <source>
        <dbReference type="ARBA" id="ARBA00022574"/>
    </source>
</evidence>
<keyword evidence="3" id="KW-0677">Repeat</keyword>
<dbReference type="PANTHER" id="PTHR14897:SF5">
    <property type="entry name" value="WD REPEAT AND COILED-COIL-CONTAINING PROTEIN"/>
    <property type="match status" value="1"/>
</dbReference>
<evidence type="ECO:0000256" key="1">
    <source>
        <dbReference type="ARBA" id="ARBA00015683"/>
    </source>
</evidence>
<dbReference type="OrthoDB" id="6409262at2759"/>
<keyword evidence="2" id="KW-0853">WD repeat</keyword>
<dbReference type="PANTHER" id="PTHR14897">
    <property type="entry name" value="WD REPEAT AND COILED-COIL-CONTAINING PROTEIN"/>
    <property type="match status" value="1"/>
</dbReference>